<feature type="region of interest" description="Disordered" evidence="2">
    <location>
        <begin position="365"/>
        <end position="385"/>
    </location>
</feature>
<sequence length="2086" mass="229496">MMRWCPGCESERPLEEQFCCGPVSGGGACGWVLSGEPIHPRGWRPATVVTGDGKAPALEPAAAPSGVRCRNGHAIEPDDLICMLCGAEPASGDPADSGVAATGSAPPAAAGAETVIEGWRLLARIAETAGVRERYRAVHDDSGREAVLTLYCAGAEPDPDVYEAVGRLSRDYVPELLATGRWDDRAFEAMEALPGGTLADLGIHSRDIASIRHVLRELGSALHAFAEVGLRHRDLRPEAILVREREPLDLVIGGFGSAQLSAFDLDLVAPLETSRYMAPEAVAGGVAAASDWWSLGMLLLEQATGGACFGDVHPNAWLIHVLAHGVPLPEELPPELALLFRGLLAYDHHQRWQWREVEAWLAGASPPAPPARRQASDDDRGEGIALGGRTYRSTRPYALAAGEAQHWDEAAEQLRRGRLATWAERVGLDAQALAALRHLARHEALDDDFRLMLALVWLNPEMPLIHRGRILSPGWLLERPEEGWRLVASDAPDLLAHRQPEHWLPRMKARLAGLRERAKHRGIALDEAQFRILALSTSRARLAAHWQARQSLLPDSPHAGIQSLAERAMLGEEDLIVLLAADIGQFQSADSLLDDAARTARRIGIDGFGRDAAAAWLQQGRRAIWQEVEGRLQGFASCGIAEVDGWAGRYRVQRRLPIADALVLLAVPVDRWVEPRKQQYVSELLDFFGKKVANAALRGPLVRMGIARNSSRIDLVELDSPRRPAAALLDALLQRGGQSLVVDPAALDATPLLRHRLHVLERNRSLYERDTGIDGLYLGFPFLLVRDPRGHVRTRIAPVLLWPVGLELPVGRRSQARVGFDSGREEVRLNPAFEGLLGSEERARWLKVAEDLLRRSALTAADVMDAFGMLAQARTRTLAALPPPSVELEPGQQALACAAVLFHAAFMGQAVGEELRQLQQRPPGGTGLETLLRLREGGTAAADGRAPEAQRFLTAQSDPSQEAAVAEAARSPGLAIEGPPGTGKSQTIVNIVADAIGNGRTLLLICQKHAALEVVHKRLIAEGLGERVVMLNDVNRDREPTIRAIREQVEALLREPPPTDVAGRRERLAARIEALEGELDHHHRSQYRVDEDCGLAWRQLLAELMELEADSPPPDFPALRPHLAGLDIAALARLEESCAPLVRWWLPARYEGSPLAQLRAFETDEASRAAFAQAFGGFAAAEAERERVLAANPSSFEIEDPAPHRAWLAEHAATLRALQEGQRQRLARWLPLFRGNAVGDQLIARLEALGEALDAADGSAWHVRLSPALSALPAARLADLHRQAQRILAPATRLARLNPLRWFGRARVGRFLREQGETGDRDAVVGLAAAAGLETAWRPSRAALTVVHQQLMVPPPAPDSGPGLAMQGAETLRHLREARETAVRLSRAPDPSRADTAAGGGREALDRWLEEVQAALQRHAARQASLERLGELAPWLQDAPASQFRDSILGNAGTASLRGPIHDALPDLVAYQQFRTRAAQLREDELALLAHLRPMQETLDRIDPERLERTFRRLLNREARLAWKQAIERKHPQLLLEAGEHDARISRLAEAEAEMRDLNRRHLASRVDPAEIGTRRQWEDITRLRGARTRRLREFLVEGIAIGLMRLKPVWLMNPDVASRVLPLEPGLFDTVIYDEASQMPVEYALPTLYRGRVAVVSGDEKQMPPTAFFSSRLDDGEGDADEDEVADDLDEQAQREAREEEWNRREIKDCPDLLQLARGSLPGKTLQIHYRSGYRELIGYSNAAFYRNRLNVPVRHPDATVLATQPLEWRQIDGVYRQQTNAEEAQAVVEWLAALWRRPAADRPSVGVVTFNRKQADLIEDLMEERAEVDEDFRRVWDEERNRQQDGEDMAVFVKNVENVQGDERDVIVFSTTFGRDPRGVFRRNFGVLGQHGGERRLNVAVTRARKKMLVMSSMPVADVADFLVTRRPPGTPRDYLQGWLAYARMLSSGDFPGARALLSRLHPAEVGAVEGGTGPGDGFSRSVGAFIRSLGHAPVAVGGDDAFALDFAIEDPASGLYAIGIECGGPRHPLLAHARAREIWRPKVLGKAIPHLHRVPVLHWYRDPDGARADLAAAIANALRGVSS</sequence>
<dbReference type="PROSITE" id="PS50011">
    <property type="entry name" value="PROTEIN_KINASE_DOM"/>
    <property type="match status" value="1"/>
</dbReference>
<dbReference type="Pfam" id="PF13087">
    <property type="entry name" value="AAA_12"/>
    <property type="match status" value="1"/>
</dbReference>
<dbReference type="InterPro" id="IPR041677">
    <property type="entry name" value="DNA2/NAM7_AAA_11"/>
</dbReference>
<keyword evidence="1" id="KW-0175">Coiled coil</keyword>
<dbReference type="InterPro" id="IPR047187">
    <property type="entry name" value="SF1_C_Upf1"/>
</dbReference>
<dbReference type="EMBL" id="JACCKA010000027">
    <property type="protein sequence ID" value="NZA25433.1"/>
    <property type="molecule type" value="Genomic_DNA"/>
</dbReference>
<dbReference type="Gene3D" id="3.40.50.300">
    <property type="entry name" value="P-loop containing nucleotide triphosphate hydrolases"/>
    <property type="match status" value="3"/>
</dbReference>
<dbReference type="PROSITE" id="PS51257">
    <property type="entry name" value="PROKAR_LIPOPROTEIN"/>
    <property type="match status" value="1"/>
</dbReference>
<evidence type="ECO:0000256" key="1">
    <source>
        <dbReference type="SAM" id="Coils"/>
    </source>
</evidence>
<gene>
    <name evidence="4" type="ORF">H0E84_03480</name>
</gene>
<dbReference type="Pfam" id="PF13195">
    <property type="entry name" value="DUF4011"/>
    <property type="match status" value="1"/>
</dbReference>
<dbReference type="Gene3D" id="1.10.510.10">
    <property type="entry name" value="Transferase(Phosphotransferase) domain 1"/>
    <property type="match status" value="1"/>
</dbReference>
<dbReference type="GO" id="GO:0005524">
    <property type="term" value="F:ATP binding"/>
    <property type="evidence" value="ECO:0007669"/>
    <property type="project" value="InterPro"/>
</dbReference>
<dbReference type="InterPro" id="IPR000719">
    <property type="entry name" value="Prot_kinase_dom"/>
</dbReference>
<dbReference type="Pfam" id="PF18741">
    <property type="entry name" value="MTES_1575"/>
    <property type="match status" value="1"/>
</dbReference>
<evidence type="ECO:0000313" key="4">
    <source>
        <dbReference type="EMBL" id="NZA25433.1"/>
    </source>
</evidence>
<name>A0A853J8I7_9GAMM</name>
<evidence type="ECO:0000259" key="3">
    <source>
        <dbReference type="PROSITE" id="PS50011"/>
    </source>
</evidence>
<evidence type="ECO:0000313" key="5">
    <source>
        <dbReference type="Proteomes" id="UP000578091"/>
    </source>
</evidence>
<dbReference type="InterPro" id="IPR025103">
    <property type="entry name" value="DUF4011"/>
</dbReference>
<dbReference type="InterPro" id="IPR041679">
    <property type="entry name" value="DNA2/NAM7-like_C"/>
</dbReference>
<dbReference type="CDD" id="cd18808">
    <property type="entry name" value="SF1_C_Upf1"/>
    <property type="match status" value="1"/>
</dbReference>
<dbReference type="InterPro" id="IPR045055">
    <property type="entry name" value="DNA2/NAM7-like"/>
</dbReference>
<dbReference type="SUPFAM" id="SSF56112">
    <property type="entry name" value="Protein kinase-like (PK-like)"/>
    <property type="match status" value="1"/>
</dbReference>
<keyword evidence="5" id="KW-1185">Reference proteome</keyword>
<dbReference type="SUPFAM" id="SSF52540">
    <property type="entry name" value="P-loop containing nucleoside triphosphate hydrolases"/>
    <property type="match status" value="1"/>
</dbReference>
<dbReference type="GO" id="GO:0004386">
    <property type="term" value="F:helicase activity"/>
    <property type="evidence" value="ECO:0007669"/>
    <property type="project" value="InterPro"/>
</dbReference>
<feature type="region of interest" description="Disordered" evidence="2">
    <location>
        <begin position="955"/>
        <end position="981"/>
    </location>
</feature>
<evidence type="ECO:0000256" key="2">
    <source>
        <dbReference type="SAM" id="MobiDB-lite"/>
    </source>
</evidence>
<dbReference type="InterPro" id="IPR027417">
    <property type="entry name" value="P-loop_NTPase"/>
</dbReference>
<dbReference type="GO" id="GO:0004672">
    <property type="term" value="F:protein kinase activity"/>
    <property type="evidence" value="ECO:0007669"/>
    <property type="project" value="InterPro"/>
</dbReference>
<dbReference type="InterPro" id="IPR011009">
    <property type="entry name" value="Kinase-like_dom_sf"/>
</dbReference>
<comment type="caution">
    <text evidence="4">The sequence shown here is derived from an EMBL/GenBank/DDBJ whole genome shotgun (WGS) entry which is preliminary data.</text>
</comment>
<protein>
    <submittedName>
        <fullName evidence="4">DUF4011 domain-containing protein</fullName>
    </submittedName>
</protein>
<dbReference type="PANTHER" id="PTHR10887:SF495">
    <property type="entry name" value="HELICASE SENATAXIN ISOFORM X1-RELATED"/>
    <property type="match status" value="1"/>
</dbReference>
<feature type="coiled-coil region" evidence="1">
    <location>
        <begin position="1541"/>
        <end position="1568"/>
    </location>
</feature>
<dbReference type="InterPro" id="IPR049468">
    <property type="entry name" value="Restrct_endonuc-II-like_dom"/>
</dbReference>
<dbReference type="Proteomes" id="UP000578091">
    <property type="component" value="Unassembled WGS sequence"/>
</dbReference>
<organism evidence="4 5">
    <name type="scientific">Luteimonas salinisoli</name>
    <dbReference type="NCBI Taxonomy" id="2752307"/>
    <lineage>
        <taxon>Bacteria</taxon>
        <taxon>Pseudomonadati</taxon>
        <taxon>Pseudomonadota</taxon>
        <taxon>Gammaproteobacteria</taxon>
        <taxon>Lysobacterales</taxon>
        <taxon>Lysobacteraceae</taxon>
        <taxon>Luteimonas</taxon>
    </lineage>
</organism>
<dbReference type="PANTHER" id="PTHR10887">
    <property type="entry name" value="DNA2/NAM7 HELICASE FAMILY"/>
    <property type="match status" value="1"/>
</dbReference>
<reference evidence="4 5" key="1">
    <citation type="submission" date="2020-07" db="EMBL/GenBank/DDBJ databases">
        <title>Luteimonas sp. SJ-92.</title>
        <authorList>
            <person name="Huang X.-X."/>
            <person name="Xu L."/>
            <person name="Sun J.-Q."/>
        </authorList>
    </citation>
    <scope>NUCLEOTIDE SEQUENCE [LARGE SCALE GENOMIC DNA]</scope>
    <source>
        <strain evidence="4 5">SJ-92</strain>
    </source>
</reference>
<dbReference type="Pfam" id="PF13086">
    <property type="entry name" value="AAA_11"/>
    <property type="match status" value="1"/>
</dbReference>
<proteinExistence type="predicted"/>
<dbReference type="Pfam" id="PF00069">
    <property type="entry name" value="Pkinase"/>
    <property type="match status" value="1"/>
</dbReference>
<dbReference type="SMART" id="SM00220">
    <property type="entry name" value="S_TKc"/>
    <property type="match status" value="1"/>
</dbReference>
<accession>A0A853J8I7</accession>
<feature type="domain" description="Protein kinase" evidence="3">
    <location>
        <begin position="18"/>
        <end position="361"/>
    </location>
</feature>